<evidence type="ECO:0000313" key="4">
    <source>
        <dbReference type="Proteomes" id="UP000317940"/>
    </source>
</evidence>
<dbReference type="InterPro" id="IPR010982">
    <property type="entry name" value="Lambda_DNA-bd_dom_sf"/>
</dbReference>
<dbReference type="Gene3D" id="1.10.260.40">
    <property type="entry name" value="lambda repressor-like DNA-binding domains"/>
    <property type="match status" value="1"/>
</dbReference>
<dbReference type="PROSITE" id="PS50943">
    <property type="entry name" value="HTH_CROC1"/>
    <property type="match status" value="1"/>
</dbReference>
<keyword evidence="1" id="KW-0238">DNA-binding</keyword>
<dbReference type="PANTHER" id="PTHR46797:SF1">
    <property type="entry name" value="METHYLPHOSPHONATE SYNTHASE"/>
    <property type="match status" value="1"/>
</dbReference>
<gene>
    <name evidence="3" type="ORF">FHX73_12380</name>
</gene>
<feature type="domain" description="HTH cro/C1-type" evidence="2">
    <location>
        <begin position="13"/>
        <end position="67"/>
    </location>
</feature>
<dbReference type="GO" id="GO:0005829">
    <property type="term" value="C:cytosol"/>
    <property type="evidence" value="ECO:0007669"/>
    <property type="project" value="TreeGrafter"/>
</dbReference>
<evidence type="ECO:0000313" key="3">
    <source>
        <dbReference type="EMBL" id="TWF91268.1"/>
    </source>
</evidence>
<dbReference type="GO" id="GO:0003677">
    <property type="term" value="F:DNA binding"/>
    <property type="evidence" value="ECO:0007669"/>
    <property type="project" value="UniProtKB-KW"/>
</dbReference>
<evidence type="ECO:0000259" key="2">
    <source>
        <dbReference type="PROSITE" id="PS50943"/>
    </source>
</evidence>
<dbReference type="PANTHER" id="PTHR46797">
    <property type="entry name" value="HTH-TYPE TRANSCRIPTIONAL REGULATOR"/>
    <property type="match status" value="1"/>
</dbReference>
<keyword evidence="4" id="KW-1185">Reference proteome</keyword>
<protein>
    <submittedName>
        <fullName evidence="3">Helix-turn-helix protein</fullName>
    </submittedName>
</protein>
<dbReference type="GO" id="GO:0003700">
    <property type="term" value="F:DNA-binding transcription factor activity"/>
    <property type="evidence" value="ECO:0007669"/>
    <property type="project" value="TreeGrafter"/>
</dbReference>
<accession>A0A561TVY2</accession>
<dbReference type="Proteomes" id="UP000317940">
    <property type="component" value="Unassembled WGS sequence"/>
</dbReference>
<dbReference type="SMART" id="SM00530">
    <property type="entry name" value="HTH_XRE"/>
    <property type="match status" value="1"/>
</dbReference>
<reference evidence="3 4" key="1">
    <citation type="submission" date="2019-06" db="EMBL/GenBank/DDBJ databases">
        <title>Sequencing the genomes of 1000 actinobacteria strains.</title>
        <authorList>
            <person name="Klenk H.-P."/>
        </authorList>
    </citation>
    <scope>NUCLEOTIDE SEQUENCE [LARGE SCALE GENOMIC DNA]</scope>
    <source>
        <strain evidence="3 4">DSM 44826</strain>
    </source>
</reference>
<dbReference type="Pfam" id="PF13560">
    <property type="entry name" value="HTH_31"/>
    <property type="match status" value="1"/>
</dbReference>
<dbReference type="OrthoDB" id="3504495at2"/>
<sequence>MASPDPDSIGIRIAATRKVRQLTQRALAERADISYSLMFQIEQGRKPASSTVLAALARGLSVSVADLTGQPYLEELRADQLDGLIQPIREALDLYDLGVDPDVAVRHLPEVLAHADRLCALVRAGDLRTASTELPGLITEMTTAAHSATDSRIWSALASTYRSAYDVATKLGFQDLASIALDRMAWASERASDAVSASIRQYLRSLSYLRAGHYRTGMRLAEAGRRLATQADPGIEREAVTGQLHLGSAVLAARAGQSDEVAEHIELAGRIADGTGEVGRIRWLTFGPTNVAVHHASALIDQCLYAEALDVARTITVPPDWPASRAAHHHAEIARAQLWSGRPGPAFQGLLKARELAPQQTRHSPMVRDTMASIVRAQRTIPNTVSNYAAWLGM</sequence>
<evidence type="ECO:0000256" key="1">
    <source>
        <dbReference type="ARBA" id="ARBA00023125"/>
    </source>
</evidence>
<dbReference type="RefSeq" id="WP_145908880.1">
    <property type="nucleotide sequence ID" value="NZ_BAAAMZ010000053.1"/>
</dbReference>
<organism evidence="3 4">
    <name type="scientific">Kitasatospora viridis</name>
    <dbReference type="NCBI Taxonomy" id="281105"/>
    <lineage>
        <taxon>Bacteria</taxon>
        <taxon>Bacillati</taxon>
        <taxon>Actinomycetota</taxon>
        <taxon>Actinomycetes</taxon>
        <taxon>Kitasatosporales</taxon>
        <taxon>Streptomycetaceae</taxon>
        <taxon>Kitasatospora</taxon>
    </lineage>
</organism>
<proteinExistence type="predicted"/>
<dbReference type="SUPFAM" id="SSF47413">
    <property type="entry name" value="lambda repressor-like DNA-binding domains"/>
    <property type="match status" value="1"/>
</dbReference>
<comment type="caution">
    <text evidence="3">The sequence shown here is derived from an EMBL/GenBank/DDBJ whole genome shotgun (WGS) entry which is preliminary data.</text>
</comment>
<dbReference type="CDD" id="cd00093">
    <property type="entry name" value="HTH_XRE"/>
    <property type="match status" value="1"/>
</dbReference>
<dbReference type="InterPro" id="IPR050807">
    <property type="entry name" value="TransReg_Diox_bact_type"/>
</dbReference>
<name>A0A561TVY2_9ACTN</name>
<dbReference type="AlphaFoldDB" id="A0A561TVY2"/>
<dbReference type="InterPro" id="IPR001387">
    <property type="entry name" value="Cro/C1-type_HTH"/>
</dbReference>
<dbReference type="EMBL" id="VIWT01000002">
    <property type="protein sequence ID" value="TWF91268.1"/>
    <property type="molecule type" value="Genomic_DNA"/>
</dbReference>